<keyword evidence="1" id="KW-0812">Transmembrane</keyword>
<accession>A0A9W6RQE1</accession>
<feature type="chain" id="PRO_5040830440" description="DUF4349 domain-containing protein" evidence="2">
    <location>
        <begin position="22"/>
        <end position="283"/>
    </location>
</feature>
<dbReference type="RefSeq" id="WP_285628829.1">
    <property type="nucleotide sequence ID" value="NZ_BSTJ01000008.1"/>
</dbReference>
<feature type="transmembrane region" description="Helical" evidence="1">
    <location>
        <begin position="247"/>
        <end position="272"/>
    </location>
</feature>
<organism evidence="4 5">
    <name type="scientific">Actinoallomurus iriomotensis</name>
    <dbReference type="NCBI Taxonomy" id="478107"/>
    <lineage>
        <taxon>Bacteria</taxon>
        <taxon>Bacillati</taxon>
        <taxon>Actinomycetota</taxon>
        <taxon>Actinomycetes</taxon>
        <taxon>Streptosporangiales</taxon>
        <taxon>Thermomonosporaceae</taxon>
        <taxon>Actinoallomurus</taxon>
    </lineage>
</organism>
<keyword evidence="1" id="KW-0472">Membrane</keyword>
<keyword evidence="2" id="KW-0732">Signal</keyword>
<dbReference type="InterPro" id="IPR025645">
    <property type="entry name" value="DUF4349"/>
</dbReference>
<protein>
    <recommendedName>
        <fullName evidence="3">DUF4349 domain-containing protein</fullName>
    </recommendedName>
</protein>
<dbReference type="Pfam" id="PF14257">
    <property type="entry name" value="DUF4349"/>
    <property type="match status" value="1"/>
</dbReference>
<keyword evidence="1" id="KW-1133">Transmembrane helix</keyword>
<evidence type="ECO:0000256" key="2">
    <source>
        <dbReference type="SAM" id="SignalP"/>
    </source>
</evidence>
<dbReference type="EMBL" id="BSTJ01000008">
    <property type="protein sequence ID" value="GLY78212.1"/>
    <property type="molecule type" value="Genomic_DNA"/>
</dbReference>
<proteinExistence type="predicted"/>
<evidence type="ECO:0000313" key="5">
    <source>
        <dbReference type="Proteomes" id="UP001165135"/>
    </source>
</evidence>
<evidence type="ECO:0000313" key="4">
    <source>
        <dbReference type="EMBL" id="GLY78212.1"/>
    </source>
</evidence>
<name>A0A9W6RQE1_9ACTN</name>
<evidence type="ECO:0000259" key="3">
    <source>
        <dbReference type="Pfam" id="PF14257"/>
    </source>
</evidence>
<feature type="signal peptide" evidence="2">
    <location>
        <begin position="1"/>
        <end position="21"/>
    </location>
</feature>
<gene>
    <name evidence="4" type="ORF">Airi01_064790</name>
</gene>
<dbReference type="Proteomes" id="UP001165135">
    <property type="component" value="Unassembled WGS sequence"/>
</dbReference>
<reference evidence="4" key="1">
    <citation type="submission" date="2023-03" db="EMBL/GenBank/DDBJ databases">
        <title>Actinoallomurus iriomotensis NBRC 103681.</title>
        <authorList>
            <person name="Ichikawa N."/>
            <person name="Sato H."/>
            <person name="Tonouchi N."/>
        </authorList>
    </citation>
    <scope>NUCLEOTIDE SEQUENCE</scope>
    <source>
        <strain evidence="4">NBRC 103681</strain>
    </source>
</reference>
<dbReference type="PROSITE" id="PS51257">
    <property type="entry name" value="PROKAR_LIPOPROTEIN"/>
    <property type="match status" value="1"/>
</dbReference>
<comment type="caution">
    <text evidence="4">The sequence shown here is derived from an EMBL/GenBank/DDBJ whole genome shotgun (WGS) entry which is preliminary data.</text>
</comment>
<dbReference type="AlphaFoldDB" id="A0A9W6RQE1"/>
<feature type="domain" description="DUF4349" evidence="3">
    <location>
        <begin position="58"/>
        <end position="269"/>
    </location>
</feature>
<evidence type="ECO:0000256" key="1">
    <source>
        <dbReference type="SAM" id="Phobius"/>
    </source>
</evidence>
<sequence>MRPFIVVSAAALVLLTACSGADNGASAGSGGRAAVARAPSKEADAAGRAQNVRLAPTQAIVYTADLTMRSGDVTGAAGRAKSVVAAAGGYVGNENATENPGSRPSATITFKIPSARYQGVLDQLASSRIGTRVSLRQQADDVTQEVADVDSRVKSAKATLASFRKLLDKASDVDDIVQLEQEIASRESDLESLQARQKSLASQTSYATVTLRLEGTTPTRREHHRSTGFSGGVSSGWHAFTVFVKGLALVVGWLLPFAGLAAVIGLPAWWLWRRRRSSGSSAA</sequence>